<evidence type="ECO:0000313" key="2">
    <source>
        <dbReference type="Proteomes" id="UP001207468"/>
    </source>
</evidence>
<accession>A0ACC0UAX0</accession>
<reference evidence="1" key="1">
    <citation type="submission" date="2021-03" db="EMBL/GenBank/DDBJ databases">
        <title>Evolutionary priming and transition to the ectomycorrhizal habit in an iconic lineage of mushroom-forming fungi: is preadaptation a requirement?</title>
        <authorList>
            <consortium name="DOE Joint Genome Institute"/>
            <person name="Looney B.P."/>
            <person name="Miyauchi S."/>
            <person name="Morin E."/>
            <person name="Drula E."/>
            <person name="Courty P.E."/>
            <person name="Chicoki N."/>
            <person name="Fauchery L."/>
            <person name="Kohler A."/>
            <person name="Kuo A."/>
            <person name="LaButti K."/>
            <person name="Pangilinan J."/>
            <person name="Lipzen A."/>
            <person name="Riley R."/>
            <person name="Andreopoulos W."/>
            <person name="He G."/>
            <person name="Johnson J."/>
            <person name="Barry K.W."/>
            <person name="Grigoriev I.V."/>
            <person name="Nagy L."/>
            <person name="Hibbett D."/>
            <person name="Henrissat B."/>
            <person name="Matheny P.B."/>
            <person name="Labbe J."/>
            <person name="Martin A.F."/>
        </authorList>
    </citation>
    <scope>NUCLEOTIDE SEQUENCE</scope>
    <source>
        <strain evidence="1">BPL698</strain>
    </source>
</reference>
<organism evidence="1 2">
    <name type="scientific">Russula earlei</name>
    <dbReference type="NCBI Taxonomy" id="71964"/>
    <lineage>
        <taxon>Eukaryota</taxon>
        <taxon>Fungi</taxon>
        <taxon>Dikarya</taxon>
        <taxon>Basidiomycota</taxon>
        <taxon>Agaricomycotina</taxon>
        <taxon>Agaricomycetes</taxon>
        <taxon>Russulales</taxon>
        <taxon>Russulaceae</taxon>
        <taxon>Russula</taxon>
    </lineage>
</organism>
<keyword evidence="2" id="KW-1185">Reference proteome</keyword>
<sequence length="645" mass="73169">MNEFIRRSGLQSSQENVRTGIPMALPPSAMKKSTQNKRLSVAGPAVRGVYTPGTLAVPSTNPRQSLYKSQNYNPLLASASKHGRTPLKSSARRGTLMGSGTGALLQAVSQPIKDSRPLRDRQYQTRMRQEIVSWLQSTEYDISMPTLANITGKEYRNIFQYLYSMLDPGYPFDHQARFEDEFIPALKCIQYSFVGQVDPKWLAAPASMHSWPSLLGVLHWLTVMCKARLHYMESEHPTLQFSDIIPEEFDDPNHHAALAFDYYAEAYEAFFTGSDIFDEQRRKIEERYAKKNERIEADLEKQKAELARVKAELEKLQSAPAPIDKLLMDNKFLKRDREKFQECIRSWEGRKKTLISHIANLKTDIVQQTSNLEQLKTQQERLSVIVKEQNISPEEVIRMNTEHEQLSRNLEDLKVKISESQKTILSLEVAVANRGAAAEEAVDTYTRLLSNLGLFPPLPPPLEDIDLRVELNTAASQPESLLKGPDVRHVIKPTINAVIEGKRSERAAVESERIKVDNELDQLISECENLEDEINEMEKKVLVLNEQADDLREVAQQEALVSNAEISRLERDLGQARTAALSSGAGIQSRLQALQIAYREQVDKVARLRDETVRAIVKNSTEIAMFKEEISQQLKNLRDFAEAGQ</sequence>
<comment type="caution">
    <text evidence="1">The sequence shown here is derived from an EMBL/GenBank/DDBJ whole genome shotgun (WGS) entry which is preliminary data.</text>
</comment>
<evidence type="ECO:0000313" key="1">
    <source>
        <dbReference type="EMBL" id="KAI9508485.1"/>
    </source>
</evidence>
<name>A0ACC0UAX0_9AGAM</name>
<dbReference type="EMBL" id="JAGFNK010000089">
    <property type="protein sequence ID" value="KAI9508485.1"/>
    <property type="molecule type" value="Genomic_DNA"/>
</dbReference>
<protein>
    <submittedName>
        <fullName evidence="1">HEC/Ndc80p family-domain-containing protein</fullName>
    </submittedName>
</protein>
<dbReference type="Proteomes" id="UP001207468">
    <property type="component" value="Unassembled WGS sequence"/>
</dbReference>
<proteinExistence type="predicted"/>
<gene>
    <name evidence="1" type="ORF">F5148DRAFT_893558</name>
</gene>